<evidence type="ECO:0000313" key="4">
    <source>
        <dbReference type="EMBL" id="OBV10862.1"/>
    </source>
</evidence>
<reference evidence="4 5" key="1">
    <citation type="submission" date="2016-06" db="EMBL/GenBank/DDBJ databases">
        <title>Genome sequence of Porphyrobacter dokdonensis DSW-74.</title>
        <authorList>
            <person name="Kim J.F."/>
            <person name="Song J.Y."/>
        </authorList>
    </citation>
    <scope>NUCLEOTIDE SEQUENCE [LARGE SCALE GENOMIC DNA]</scope>
    <source>
        <strain evidence="4 5">DSW-74</strain>
    </source>
</reference>
<evidence type="ECO:0000259" key="3">
    <source>
        <dbReference type="Pfam" id="PF15902"/>
    </source>
</evidence>
<dbReference type="AlphaFoldDB" id="A0A1A7BHF7"/>
<dbReference type="GO" id="GO:0010411">
    <property type="term" value="P:xyloglucan metabolic process"/>
    <property type="evidence" value="ECO:0007669"/>
    <property type="project" value="TreeGrafter"/>
</dbReference>
<dbReference type="Gene3D" id="2.60.40.4070">
    <property type="match status" value="1"/>
</dbReference>
<dbReference type="EMBL" id="LZYB01000004">
    <property type="protein sequence ID" value="OBV10862.1"/>
    <property type="molecule type" value="Genomic_DNA"/>
</dbReference>
<dbReference type="STRING" id="1300349.I603_2075"/>
<organism evidence="4 5">
    <name type="scientific">Erythrobacter dokdonensis DSW-74</name>
    <dbReference type="NCBI Taxonomy" id="1300349"/>
    <lineage>
        <taxon>Bacteria</taxon>
        <taxon>Pseudomonadati</taxon>
        <taxon>Pseudomonadota</taxon>
        <taxon>Alphaproteobacteria</taxon>
        <taxon>Sphingomonadales</taxon>
        <taxon>Erythrobacteraceae</taxon>
        <taxon>Erythrobacter/Porphyrobacter group</taxon>
        <taxon>Erythrobacter</taxon>
    </lineage>
</organism>
<dbReference type="InterPro" id="IPR031778">
    <property type="entry name" value="Sortilin_N"/>
</dbReference>
<keyword evidence="1" id="KW-0677">Repeat</keyword>
<dbReference type="PANTHER" id="PTHR43739:SF5">
    <property type="entry name" value="EXO-ALPHA-SIALIDASE"/>
    <property type="match status" value="1"/>
</dbReference>
<dbReference type="InterPro" id="IPR015943">
    <property type="entry name" value="WD40/YVTN_repeat-like_dom_sf"/>
</dbReference>
<comment type="caution">
    <text evidence="4">The sequence shown here is derived from an EMBL/GenBank/DDBJ whole genome shotgun (WGS) entry which is preliminary data.</text>
</comment>
<dbReference type="RefSeq" id="WP_084440036.1">
    <property type="nucleotide sequence ID" value="NZ_LZYB01000004.1"/>
</dbReference>
<gene>
    <name evidence="4" type="ORF">I603_2075</name>
</gene>
<feature type="chain" id="PRO_5008355006" evidence="2">
    <location>
        <begin position="23"/>
        <end position="1100"/>
    </location>
</feature>
<sequence>MGFARNLLALGAALGLASGAVAQKDDRATSGEDEGNQPALSSGTFAAFELRNIGPALMSGRIADIAIVQDQPATWYVAVGSGGVWKTENAGTTWTSLFDGQGAYSIGSIGLDPSDPNRVWIGTGENGGGRHFGFGDGIYKSADGGKTWANMGLGKSEHIARIIVHPEDPDTVWVAAEGPLWSSGGERGVFMTTDGGKTWENVLKAGPWTGATDLVIDPRNPDRLYAAMWQHQRTVAAYVGGGPESGLWKSEDGGKTWTELKTGLPKGNMGKIGLTISPMQPDVLYAAIELDRRAGGVWRSANRGASWEKMSDAVGGGTGPHYYQELIASPHHFDRIYMMSNTSQISNDGGRTWSDLNNDLKHGDDHAVAFRPDDPDYILFGSDGGLYESYDHTKTWRFIDNLPVTQFYKVAVDDAEPFYYVYGGTQDNNSQGGPSRTDNRHGIRNDDWFITLFADGHQSATEPGNPDIMYASWQQGNLARIDRITGEVVHIQPQPAPGDDIARFNWDAPIFVSQHQPTRIYHASQRLWRSEDRGDTWRAISPDLTRNENRLQLPVQGRQWGWDAGWDIYAMSQYNTITSIAESPKDANLLYVGTDDGLIQVTEDGGANWRRIEVSSLPGVPSRAFVNDIRADLFDPNTVYVALDNHKYGDYRPFLYKSTNRGRTWTSIKGNIPDRHLVWRIVQDHKNPNLLFTATEFGLFFTLDGGAKWVELTGKAPTISFRDLTIQRREDDLVAASFGRGFFIVDDISPLRSLNEASLRQEALLFPGRKAWWYIEQHPLGFSAGGSQGHGYYRAPNPPFGANFTYYLAEDIPSLKAMREKREREATKTGANTPFPPFETITAELQESEPAIWLTVRDAAGNVVRRLKGPAKKGFHRVNWDLRYPDTGVARPVRGGGEEPTGFLVAPGQYTVELSKRVRGETVQLVGPQPFTVEPLRNGALPQQPDAHQFWAEIAEFDRSVTALAATLGEARRKVDLLAIAVTRTPGGDPAALDNRLASIRGEVFALDELLNGNPARNAIFERTQPTVRSRLGVVMSGLGASTYGPTQTHREQLGYARADFAAVRDRLAALVDATIPAFEAELVAAGGPWVPGGALPAAE</sequence>
<dbReference type="PATRIC" id="fig|1300349.4.peg.2067"/>
<dbReference type="SUPFAM" id="SSF110296">
    <property type="entry name" value="Oligoxyloglucan reducing end-specific cellobiohydrolase"/>
    <property type="match status" value="2"/>
</dbReference>
<keyword evidence="2" id="KW-0732">Signal</keyword>
<name>A0A1A7BHF7_9SPHN</name>
<evidence type="ECO:0000313" key="5">
    <source>
        <dbReference type="Proteomes" id="UP000092484"/>
    </source>
</evidence>
<dbReference type="Proteomes" id="UP000092484">
    <property type="component" value="Unassembled WGS sequence"/>
</dbReference>
<evidence type="ECO:0000256" key="2">
    <source>
        <dbReference type="SAM" id="SignalP"/>
    </source>
</evidence>
<dbReference type="Gene3D" id="2.130.10.10">
    <property type="entry name" value="YVTN repeat-like/Quinoprotein amine dehydrogenase"/>
    <property type="match status" value="5"/>
</dbReference>
<dbReference type="PANTHER" id="PTHR43739">
    <property type="entry name" value="XYLOGLUCANASE (EUROFUNG)"/>
    <property type="match status" value="1"/>
</dbReference>
<protein>
    <submittedName>
        <fullName evidence="4">BNR/Asp-box repeat domain protein</fullName>
    </submittedName>
</protein>
<dbReference type="InterPro" id="IPR052025">
    <property type="entry name" value="Xyloglucanase_GH74"/>
</dbReference>
<keyword evidence="5" id="KW-1185">Reference proteome</keyword>
<feature type="domain" description="Sortilin N-terminal" evidence="3">
    <location>
        <begin position="138"/>
        <end position="263"/>
    </location>
</feature>
<dbReference type="Pfam" id="PF15902">
    <property type="entry name" value="Sortilin-Vps10"/>
    <property type="match status" value="1"/>
</dbReference>
<feature type="signal peptide" evidence="2">
    <location>
        <begin position="1"/>
        <end position="22"/>
    </location>
</feature>
<dbReference type="CDD" id="cd15482">
    <property type="entry name" value="Sialidase_non-viral"/>
    <property type="match status" value="1"/>
</dbReference>
<evidence type="ECO:0000256" key="1">
    <source>
        <dbReference type="ARBA" id="ARBA00022737"/>
    </source>
</evidence>
<proteinExistence type="predicted"/>
<accession>A0A1A7BHF7</accession>